<proteinExistence type="predicted"/>
<dbReference type="AlphaFoldDB" id="A0A0B5ND18"/>
<sequence>MQDVIQFFQTTLGVSLLIFLAYFPLVDFMRRLYLYELTLYNRLEKEYRPIIKYTMGFQTIAFIVFYVIAPYFSIQKYMVDGVTSLLILPVAFFILTNMGIFTIYGLIHTGKIKVTLKDKK</sequence>
<evidence type="ECO:0000313" key="5">
    <source>
        <dbReference type="Proteomes" id="UP000031876"/>
    </source>
</evidence>
<feature type="transmembrane region" description="Helical" evidence="1">
    <location>
        <begin position="6"/>
        <end position="29"/>
    </location>
</feature>
<dbReference type="EMBL" id="CP053979">
    <property type="protein sequence ID" value="QKH22699.1"/>
    <property type="molecule type" value="Genomic_DNA"/>
</dbReference>
<reference evidence="4 6" key="3">
    <citation type="submission" date="2020-05" db="EMBL/GenBank/DDBJ databases">
        <title>FDA dAtabase for Regulatory Grade micrObial Sequences (FDA-ARGOS): Supporting development and validation of Infectious Disease Dx tests.</title>
        <authorList>
            <person name="Nelson B."/>
            <person name="Plummer A."/>
            <person name="Tallon L."/>
            <person name="Sadzewicz L."/>
            <person name="Zhao X."/>
            <person name="Vavikolanu K."/>
            <person name="Mehta A."/>
            <person name="Aluvathingal J."/>
            <person name="Nadendla S."/>
            <person name="Myers T."/>
            <person name="Yan Y."/>
            <person name="Sichtig H."/>
        </authorList>
    </citation>
    <scope>NUCLEOTIDE SEQUENCE [LARGE SCALE GENOMIC DNA]</scope>
    <source>
        <strain evidence="4 6">FDAARGOS_795</strain>
        <plasmid evidence="4 6">unnamed3</plasmid>
    </source>
</reference>
<accession>A0A0B5ND18</accession>
<reference evidence="3" key="2">
    <citation type="submission" date="2019-07" db="EMBL/GenBank/DDBJ databases">
        <title>Phylogenomic Reclassification of ATCC Bacillus Strains and Various Taxa within the Genus Bacillus.</title>
        <authorList>
            <person name="Riojas M.A."/>
            <person name="Frank A.M."/>
            <person name="Fenn S.L."/>
            <person name="King S.P."/>
            <person name="Brower S.M."/>
            <person name="Hazbon M.H."/>
        </authorList>
    </citation>
    <scope>NUCLEOTIDE SEQUENCE</scope>
    <source>
        <strain evidence="3">ATCC 35646</strain>
    </source>
</reference>
<reference evidence="2 5" key="1">
    <citation type="journal article" date="2015" name="Genome Announc.">
        <title>Complete genome sequences for 35 biothreat assay-relevant bacillus species.</title>
        <authorList>
            <person name="Johnson S.L."/>
            <person name="Daligault H.E."/>
            <person name="Davenport K.W."/>
            <person name="Jaissle J."/>
            <person name="Frey K.G."/>
            <person name="Ladner J.T."/>
            <person name="Broomall S.M."/>
            <person name="Bishop-Lilly K.A."/>
            <person name="Bruce D.C."/>
            <person name="Gibbons H.S."/>
            <person name="Coyne S.R."/>
            <person name="Lo C.C."/>
            <person name="Meincke L."/>
            <person name="Munk A.C."/>
            <person name="Koroleva G.I."/>
            <person name="Rosenzweig C.N."/>
            <person name="Palacios G.F."/>
            <person name="Redden C.L."/>
            <person name="Minogue T.D."/>
            <person name="Chain P.S."/>
        </authorList>
    </citation>
    <scope>NUCLEOTIDE SEQUENCE [LARGE SCALE GENOMIC DNA]</scope>
    <source>
        <strain evidence="2 5">HD1011</strain>
        <plasmid evidence="2 5">2</plasmid>
    </source>
</reference>
<dbReference type="Proteomes" id="UP000031876">
    <property type="component" value="Plasmid 2"/>
</dbReference>
<feature type="transmembrane region" description="Helical" evidence="1">
    <location>
        <begin position="50"/>
        <end position="74"/>
    </location>
</feature>
<name>A0A0B5ND18_BACTU</name>
<keyword evidence="4" id="KW-0614">Plasmid</keyword>
<dbReference type="EMBL" id="VKQN01000001">
    <property type="protein sequence ID" value="MDR4174823.1"/>
    <property type="molecule type" value="Genomic_DNA"/>
</dbReference>
<protein>
    <submittedName>
        <fullName evidence="2">Membrane protein</fullName>
    </submittedName>
</protein>
<evidence type="ECO:0000313" key="4">
    <source>
        <dbReference type="EMBL" id="QKH22699.1"/>
    </source>
</evidence>
<keyword evidence="1" id="KW-0472">Membrane</keyword>
<dbReference type="Proteomes" id="UP001181533">
    <property type="component" value="Unassembled WGS sequence"/>
</dbReference>
<geneLocation type="plasmid" evidence="4 6">
    <name>unnamed3</name>
</geneLocation>
<evidence type="ECO:0000313" key="2">
    <source>
        <dbReference type="EMBL" id="AJG74225.1"/>
    </source>
</evidence>
<dbReference type="Proteomes" id="UP000501107">
    <property type="component" value="Plasmid unnamed3"/>
</dbReference>
<geneLocation type="plasmid" evidence="2 5">
    <name>2</name>
</geneLocation>
<evidence type="ECO:0000313" key="3">
    <source>
        <dbReference type="EMBL" id="MDR4174823.1"/>
    </source>
</evidence>
<organism evidence="4 6">
    <name type="scientific">Bacillus thuringiensis</name>
    <dbReference type="NCBI Taxonomy" id="1428"/>
    <lineage>
        <taxon>Bacteria</taxon>
        <taxon>Bacillati</taxon>
        <taxon>Bacillota</taxon>
        <taxon>Bacilli</taxon>
        <taxon>Bacillales</taxon>
        <taxon>Bacillaceae</taxon>
        <taxon>Bacillus</taxon>
        <taxon>Bacillus cereus group</taxon>
    </lineage>
</organism>
<gene>
    <name evidence="2" type="ORF">BF38_5864</name>
    <name evidence="3" type="ORF">FO599_01585</name>
    <name evidence="4" type="ORF">FOC89_01555</name>
</gene>
<keyword evidence="1" id="KW-1133">Transmembrane helix</keyword>
<evidence type="ECO:0000256" key="1">
    <source>
        <dbReference type="SAM" id="Phobius"/>
    </source>
</evidence>
<dbReference type="KEGG" id="btw:BF38_5864"/>
<dbReference type="RefSeq" id="WP_001154398.1">
    <property type="nucleotide sequence ID" value="NZ_CP009334.1"/>
</dbReference>
<feature type="transmembrane region" description="Helical" evidence="1">
    <location>
        <begin position="86"/>
        <end position="107"/>
    </location>
</feature>
<keyword evidence="1" id="KW-0812">Transmembrane</keyword>
<evidence type="ECO:0000313" key="6">
    <source>
        <dbReference type="Proteomes" id="UP000501107"/>
    </source>
</evidence>
<dbReference type="EMBL" id="CP009334">
    <property type="protein sequence ID" value="AJG74225.1"/>
    <property type="molecule type" value="Genomic_DNA"/>
</dbReference>